<dbReference type="InterPro" id="IPR023393">
    <property type="entry name" value="START-like_dom_sf"/>
</dbReference>
<evidence type="ECO:0000313" key="3">
    <source>
        <dbReference type="Proteomes" id="UP000001449"/>
    </source>
</evidence>
<dbReference type="GeneID" id="7443130"/>
<dbReference type="OMA" id="RTNEPIN"/>
<organism evidence="2 3">
    <name type="scientific">Thalassiosira pseudonana</name>
    <name type="common">Marine diatom</name>
    <name type="synonym">Cyclotella nana</name>
    <dbReference type="NCBI Taxonomy" id="35128"/>
    <lineage>
        <taxon>Eukaryota</taxon>
        <taxon>Sar</taxon>
        <taxon>Stramenopiles</taxon>
        <taxon>Ochrophyta</taxon>
        <taxon>Bacillariophyta</taxon>
        <taxon>Coscinodiscophyceae</taxon>
        <taxon>Thalassiosirophycidae</taxon>
        <taxon>Thalassiosirales</taxon>
        <taxon>Thalassiosiraceae</taxon>
        <taxon>Thalassiosira</taxon>
    </lineage>
</organism>
<dbReference type="Proteomes" id="UP000001449">
    <property type="component" value="Chromosome 1"/>
</dbReference>
<dbReference type="eggNOG" id="ENOG502S1D5">
    <property type="taxonomic scope" value="Eukaryota"/>
</dbReference>
<reference evidence="2 3" key="1">
    <citation type="journal article" date="2004" name="Science">
        <title>The genome of the diatom Thalassiosira pseudonana: ecology, evolution, and metabolism.</title>
        <authorList>
            <person name="Armbrust E.V."/>
            <person name="Berges J.A."/>
            <person name="Bowler C."/>
            <person name="Green B.R."/>
            <person name="Martinez D."/>
            <person name="Putnam N.H."/>
            <person name="Zhou S."/>
            <person name="Allen A.E."/>
            <person name="Apt K.E."/>
            <person name="Bechner M."/>
            <person name="Brzezinski M.A."/>
            <person name="Chaal B.K."/>
            <person name="Chiovitti A."/>
            <person name="Davis A.K."/>
            <person name="Demarest M.S."/>
            <person name="Detter J.C."/>
            <person name="Glavina T."/>
            <person name="Goodstein D."/>
            <person name="Hadi M.Z."/>
            <person name="Hellsten U."/>
            <person name="Hildebrand M."/>
            <person name="Jenkins B.D."/>
            <person name="Jurka J."/>
            <person name="Kapitonov V.V."/>
            <person name="Kroger N."/>
            <person name="Lau W.W."/>
            <person name="Lane T.W."/>
            <person name="Larimer F.W."/>
            <person name="Lippmeier J.C."/>
            <person name="Lucas S."/>
            <person name="Medina M."/>
            <person name="Montsant A."/>
            <person name="Obornik M."/>
            <person name="Parker M.S."/>
            <person name="Palenik B."/>
            <person name="Pazour G.J."/>
            <person name="Richardson P.M."/>
            <person name="Rynearson T.A."/>
            <person name="Saito M.A."/>
            <person name="Schwartz D.C."/>
            <person name="Thamatrakoln K."/>
            <person name="Valentin K."/>
            <person name="Vardi A."/>
            <person name="Wilkerson F.P."/>
            <person name="Rokhsar D.S."/>
        </authorList>
    </citation>
    <scope>NUCLEOTIDE SEQUENCE [LARGE SCALE GENOMIC DNA]</scope>
    <source>
        <strain evidence="2 3">CCMP1335</strain>
    </source>
</reference>
<dbReference type="InParanoid" id="B8BRB5"/>
<sequence>MPSCYDMNEGDAASAINSVDITTDTSPQSSRLEQAKVLAKDDKLLSAARLLKGIDNCHFEPIHHHILREAEIFQALLDESTDHHTSNANNHHDEWIKQGESHGRHDFCIYYKISSTNQLTCRIETPIFPSLLVPLLSVLNESELYSTWIPSFKFPKFAVVKSEKLRQSGRCEQVIVVETEVQYPLGSRQLLLKAVACDDIDVHPEENNEQNDDCRRTNEPINGGATPGGGRILVRIQSLDDETESDREELEGLEIPPTKRGYVRMDVKGGFIFEKCPHDHPMALYSSAAGVEREVEELVLVTFSFAVDPKLSIIPKSFINFFLRVAMGHLWGMFLKVADEVREGKRPVHSEVIERKRGLLYGWIEERTRVMLSRVIPESSP</sequence>
<feature type="region of interest" description="Disordered" evidence="1">
    <location>
        <begin position="203"/>
        <end position="228"/>
    </location>
</feature>
<dbReference type="RefSeq" id="XP_002286291.1">
    <property type="nucleotide sequence ID" value="XM_002286255.1"/>
</dbReference>
<accession>B8BRB5</accession>
<reference evidence="2 3" key="2">
    <citation type="journal article" date="2008" name="Nature">
        <title>The Phaeodactylum genome reveals the evolutionary history of diatom genomes.</title>
        <authorList>
            <person name="Bowler C."/>
            <person name="Allen A.E."/>
            <person name="Badger J.H."/>
            <person name="Grimwood J."/>
            <person name="Jabbari K."/>
            <person name="Kuo A."/>
            <person name="Maheswari U."/>
            <person name="Martens C."/>
            <person name="Maumus F."/>
            <person name="Otillar R.P."/>
            <person name="Rayko E."/>
            <person name="Salamov A."/>
            <person name="Vandepoele K."/>
            <person name="Beszteri B."/>
            <person name="Gruber A."/>
            <person name="Heijde M."/>
            <person name="Katinka M."/>
            <person name="Mock T."/>
            <person name="Valentin K."/>
            <person name="Verret F."/>
            <person name="Berges J.A."/>
            <person name="Brownlee C."/>
            <person name="Cadoret J.P."/>
            <person name="Chiovitti A."/>
            <person name="Choi C.J."/>
            <person name="Coesel S."/>
            <person name="De Martino A."/>
            <person name="Detter J.C."/>
            <person name="Durkin C."/>
            <person name="Falciatore A."/>
            <person name="Fournet J."/>
            <person name="Haruta M."/>
            <person name="Huysman M.J."/>
            <person name="Jenkins B.D."/>
            <person name="Jiroutova K."/>
            <person name="Jorgensen R.E."/>
            <person name="Joubert Y."/>
            <person name="Kaplan A."/>
            <person name="Kroger N."/>
            <person name="Kroth P.G."/>
            <person name="La Roche J."/>
            <person name="Lindquist E."/>
            <person name="Lommer M."/>
            <person name="Martin-Jezequel V."/>
            <person name="Lopez P.J."/>
            <person name="Lucas S."/>
            <person name="Mangogna M."/>
            <person name="McGinnis K."/>
            <person name="Medlin L.K."/>
            <person name="Montsant A."/>
            <person name="Oudot-Le Secq M.P."/>
            <person name="Napoli C."/>
            <person name="Obornik M."/>
            <person name="Parker M.S."/>
            <person name="Petit J.L."/>
            <person name="Porcel B.M."/>
            <person name="Poulsen N."/>
            <person name="Robison M."/>
            <person name="Rychlewski L."/>
            <person name="Rynearson T.A."/>
            <person name="Schmutz J."/>
            <person name="Shapiro H."/>
            <person name="Siaut M."/>
            <person name="Stanley M."/>
            <person name="Sussman M.R."/>
            <person name="Taylor A.R."/>
            <person name="Vardi A."/>
            <person name="von Dassow P."/>
            <person name="Vyverman W."/>
            <person name="Willis A."/>
            <person name="Wyrwicz L.S."/>
            <person name="Rokhsar D.S."/>
            <person name="Weissenbach J."/>
            <person name="Armbrust E.V."/>
            <person name="Green B.R."/>
            <person name="Van de Peer Y."/>
            <person name="Grigoriev I.V."/>
        </authorList>
    </citation>
    <scope>NUCLEOTIDE SEQUENCE [LARGE SCALE GENOMIC DNA]</scope>
    <source>
        <strain evidence="2 3">CCMP1335</strain>
    </source>
</reference>
<dbReference type="AlphaFoldDB" id="B8BRB5"/>
<dbReference type="HOGENOM" id="CLU_726648_0_0_1"/>
<dbReference type="EMBL" id="CM000638">
    <property type="protein sequence ID" value="EED95932.1"/>
    <property type="molecule type" value="Genomic_DNA"/>
</dbReference>
<dbReference type="SUPFAM" id="SSF55961">
    <property type="entry name" value="Bet v1-like"/>
    <property type="match status" value="1"/>
</dbReference>
<feature type="compositionally biased region" description="Basic and acidic residues" evidence="1">
    <location>
        <begin position="203"/>
        <end position="218"/>
    </location>
</feature>
<name>B8BRB5_THAPS</name>
<evidence type="ECO:0000256" key="1">
    <source>
        <dbReference type="SAM" id="MobiDB-lite"/>
    </source>
</evidence>
<dbReference type="STRING" id="35128.B8BRB5"/>
<gene>
    <name evidence="2" type="ORF">THAPSDRAFT_1568</name>
</gene>
<dbReference type="PANTHER" id="PTHR34560:SF1">
    <property type="entry name" value="START DOMAIN-CONTAINING PROTEIN"/>
    <property type="match status" value="1"/>
</dbReference>
<dbReference type="PaxDb" id="35128-Thaps1568"/>
<dbReference type="Gene3D" id="3.30.530.20">
    <property type="match status" value="1"/>
</dbReference>
<keyword evidence="3" id="KW-1185">Reference proteome</keyword>
<dbReference type="KEGG" id="tps:THAPSDRAFT_1568"/>
<proteinExistence type="predicted"/>
<evidence type="ECO:0000313" key="2">
    <source>
        <dbReference type="EMBL" id="EED95932.1"/>
    </source>
</evidence>
<evidence type="ECO:0008006" key="4">
    <source>
        <dbReference type="Google" id="ProtNLM"/>
    </source>
</evidence>
<protein>
    <recommendedName>
        <fullName evidence="4">START domain-containing protein</fullName>
    </recommendedName>
</protein>
<dbReference type="PANTHER" id="PTHR34560">
    <property type="entry name" value="POLYKETIDE CYCLASE/DEHYDRASE/LIPID TRANSPORT SUPERFAMILY PROTEIN"/>
    <property type="match status" value="1"/>
</dbReference>